<evidence type="ECO:0000256" key="1">
    <source>
        <dbReference type="SAM" id="SignalP"/>
    </source>
</evidence>
<gene>
    <name evidence="2" type="ORF">OXPF_25160</name>
</gene>
<proteinExistence type="predicted"/>
<dbReference type="PROSITE" id="PS51257">
    <property type="entry name" value="PROKAR_LIPOPROTEIN"/>
    <property type="match status" value="1"/>
</dbReference>
<reference evidence="2 3" key="1">
    <citation type="submission" date="2015-09" db="EMBL/GenBank/DDBJ databases">
        <title>Genome sequence of Oxobacter pfennigii DSM 3222.</title>
        <authorList>
            <person name="Poehlein A."/>
            <person name="Bengelsdorf F.R."/>
            <person name="Schiel-Bengelsdorf B."/>
            <person name="Duerre P."/>
            <person name="Daniel R."/>
        </authorList>
    </citation>
    <scope>NUCLEOTIDE SEQUENCE [LARGE SCALE GENOMIC DNA]</scope>
    <source>
        <strain evidence="2 3">DSM 3222</strain>
    </source>
</reference>
<comment type="caution">
    <text evidence="2">The sequence shown here is derived from an EMBL/GenBank/DDBJ whole genome shotgun (WGS) entry which is preliminary data.</text>
</comment>
<sequence length="275" mass="30463">MKKMRLFILAIVLMAICLGIAGCSQGTAPAPSDKPTSTEAKTVDKYAYHTHNNGYYTVEGKVTLQGDKIVAAQIDELNSPISWGQFSQNKITDQEKAALGDENILTGLAQLHGDPAENQFAKYIQVGDVVFTAVLKPDGFVTYSAEGIDDIVKYFDTDEANIGWYFEQMRAGNYWILKKSGDSFEKVDISRFTTKANGKDPLAKGESQSKRLCQHWDNWMPNIKKTEDFFLKHGVIEGEIKQTSDGAWAVADTVSGATATEFPNYLGILYDAYKK</sequence>
<dbReference type="OrthoDB" id="9890396at2"/>
<dbReference type="RefSeq" id="WP_054875526.1">
    <property type="nucleotide sequence ID" value="NZ_LKET01000032.1"/>
</dbReference>
<protein>
    <recommendedName>
        <fullName evidence="4">Lipoprotein</fullName>
    </recommendedName>
</protein>
<name>A0A0P8W8L1_9CLOT</name>
<accession>A0A0P8W8L1</accession>
<evidence type="ECO:0000313" key="3">
    <source>
        <dbReference type="Proteomes" id="UP000050326"/>
    </source>
</evidence>
<keyword evidence="1" id="KW-0732">Signal</keyword>
<dbReference type="AlphaFoldDB" id="A0A0P8W8L1"/>
<dbReference type="Proteomes" id="UP000050326">
    <property type="component" value="Unassembled WGS sequence"/>
</dbReference>
<keyword evidence="3" id="KW-1185">Reference proteome</keyword>
<dbReference type="EMBL" id="LKET01000032">
    <property type="protein sequence ID" value="KPU44346.1"/>
    <property type="molecule type" value="Genomic_DNA"/>
</dbReference>
<organism evidence="2 3">
    <name type="scientific">Oxobacter pfennigii</name>
    <dbReference type="NCBI Taxonomy" id="36849"/>
    <lineage>
        <taxon>Bacteria</taxon>
        <taxon>Bacillati</taxon>
        <taxon>Bacillota</taxon>
        <taxon>Clostridia</taxon>
        <taxon>Eubacteriales</taxon>
        <taxon>Clostridiaceae</taxon>
        <taxon>Oxobacter</taxon>
    </lineage>
</organism>
<evidence type="ECO:0008006" key="4">
    <source>
        <dbReference type="Google" id="ProtNLM"/>
    </source>
</evidence>
<feature type="chain" id="PRO_5039630806" description="Lipoprotein" evidence="1">
    <location>
        <begin position="22"/>
        <end position="275"/>
    </location>
</feature>
<feature type="signal peptide" evidence="1">
    <location>
        <begin position="1"/>
        <end position="21"/>
    </location>
</feature>
<evidence type="ECO:0000313" key="2">
    <source>
        <dbReference type="EMBL" id="KPU44346.1"/>
    </source>
</evidence>